<proteinExistence type="predicted"/>
<comment type="caution">
    <text evidence="2">The sequence shown here is derived from an EMBL/GenBank/DDBJ whole genome shotgun (WGS) entry which is preliminary data.</text>
</comment>
<reference evidence="3" key="1">
    <citation type="journal article" date="2019" name="Int. J. Syst. Evol. Microbiol.">
        <title>The Global Catalogue of Microorganisms (GCM) 10K type strain sequencing project: providing services to taxonomists for standard genome sequencing and annotation.</title>
        <authorList>
            <consortium name="The Broad Institute Genomics Platform"/>
            <consortium name="The Broad Institute Genome Sequencing Center for Infectious Disease"/>
            <person name="Wu L."/>
            <person name="Ma J."/>
        </authorList>
    </citation>
    <scope>NUCLEOTIDE SEQUENCE [LARGE SCALE GENOMIC DNA]</scope>
    <source>
        <strain evidence="3">CGMCC 4.1469</strain>
    </source>
</reference>
<evidence type="ECO:0000313" key="3">
    <source>
        <dbReference type="Proteomes" id="UP001596052"/>
    </source>
</evidence>
<organism evidence="2 3">
    <name type="scientific">Prosthecobacter fluviatilis</name>
    <dbReference type="NCBI Taxonomy" id="445931"/>
    <lineage>
        <taxon>Bacteria</taxon>
        <taxon>Pseudomonadati</taxon>
        <taxon>Verrucomicrobiota</taxon>
        <taxon>Verrucomicrobiia</taxon>
        <taxon>Verrucomicrobiales</taxon>
        <taxon>Verrucomicrobiaceae</taxon>
        <taxon>Prosthecobacter</taxon>
    </lineage>
</organism>
<gene>
    <name evidence="2" type="ORF">ACFQDI_01265</name>
</gene>
<accession>A0ABW0KJ06</accession>
<dbReference type="EMBL" id="JBHSMQ010000001">
    <property type="protein sequence ID" value="MFC5453468.1"/>
    <property type="molecule type" value="Genomic_DNA"/>
</dbReference>
<name>A0ABW0KJ06_9BACT</name>
<feature type="chain" id="PRO_5046674599" description="Capsule assembly protein Wzi" evidence="1">
    <location>
        <begin position="30"/>
        <end position="603"/>
    </location>
</feature>
<dbReference type="Proteomes" id="UP001596052">
    <property type="component" value="Unassembled WGS sequence"/>
</dbReference>
<feature type="signal peptide" evidence="1">
    <location>
        <begin position="1"/>
        <end position="29"/>
    </location>
</feature>
<keyword evidence="3" id="KW-1185">Reference proteome</keyword>
<protein>
    <recommendedName>
        <fullName evidence="4">Capsule assembly protein Wzi</fullName>
    </recommendedName>
</protein>
<sequence length="603" mass="66519">MSFSYIKRKFFLVLCLCLASISTIQSVCAAEPDSSAAALKTGGYYPTRAEASGRGNGGESGVGAVIEPQLPGALPSVSSGFFPTQAESPLLRGASNARSGYSNGYTGPDIRAQTATDLFPYQDQTPNFYQRNSIFHGMDEVLGVFAGQNSVTTESDRMRHSALTFSANSGLLTRTFSPDLATLKAGPLALDLLYIGAGAVWSDYNGAQNFKTGQGDGFVSYLNVGFRGYARLTDTIYLAAAAQLIYLPGTNQLAFGMGYGSANSMGVTFNYSDTWGAWDVMLSDRFIGRPGLNFYARTTEDGSDRAGRYWFGIQQSNNYTRGDFFSNNGAFFGNTVQFAASRLVLNNKWRFMSKIDHSDFWRTFDFIGHSQREHLGLAMGYEGSVIPFAPRFTYDVYSSDRLKSFRHLFGLTLTGRITENIDWGGYVGYGFATGATKNWDKFLWNMRFNQSLTARTEHSISFGENFFFNDYSSDSLSARYAGYQLTHGFARNLTLSLLAQISDRETYASTGSTTSGLSTSRAGGGIRMAYQPLDFTSINASIYHDEALKPAGSFDRWITRISINQQLSMRLTGTLFYQYLESNGYSAAQFSEHAIGFTLRRYF</sequence>
<evidence type="ECO:0008006" key="4">
    <source>
        <dbReference type="Google" id="ProtNLM"/>
    </source>
</evidence>
<evidence type="ECO:0000256" key="1">
    <source>
        <dbReference type="SAM" id="SignalP"/>
    </source>
</evidence>
<evidence type="ECO:0000313" key="2">
    <source>
        <dbReference type="EMBL" id="MFC5453468.1"/>
    </source>
</evidence>
<dbReference type="RefSeq" id="WP_377162575.1">
    <property type="nucleotide sequence ID" value="NZ_JBHSMQ010000001.1"/>
</dbReference>
<keyword evidence="1" id="KW-0732">Signal</keyword>